<name>A0ABQ5B5H5_9ASTR</name>
<evidence type="ECO:0000256" key="1">
    <source>
        <dbReference type="SAM" id="MobiDB-lite"/>
    </source>
</evidence>
<sequence>MTIPTLYLNFDSFLCRHTGFILVFNAEGQTNSRIARVRLVRGVVQTLLMEIASIVVPIQGNTPYDSQTLPQQYFCCENCGGPHETYQCQPMNQEYFYSHSSGFDQYQPPQFSDAYQIPPVASMEMLHAQADLIESMQSFLMKYDHIPHNEKSIKLLLAEEKFLKIKQVVEEEQTQPEYLQALLQSLLTDLQILNEIQPLKQEIPNQIQKDQRKKIEDMSIEEMIHEQQLVDREIKEIINDLGYKRFRGEEIDEEYERDCEIRIQKLKQDFNIWGSEVRKKEKAYEDEKYAAACRYMLSVTCDDDDDDNLGFYAVHPNTIHIPVSQNTCSSCSDFTGNRWKLCRCDDTDDVDDDAIMMTIFYDCVDIEEDEGEIDFDISKIVDISLREKLVEKEADLLSFSDNSITRGIESDRDSGEDTTSIDDLPLDDSMILPEYESFTFDDEPVMAEVNVFDEINTSELSYPGIGENVISDEEEDTFTFTTRSFLPFVTYPEVLPVSYSTGSEDKVFKPGIFDNDAFKDKSSKELASSKTLLTLDVFDPLHPPLMDFNVTKAFSGFSGFWKLHGSILWKDKAIPTISIDGLQSSLHKWENSNLLSLKGLKRQKEAKTIKKPTRNGKKTKSQEQDKEISQISQPDTTWSAERCCSKELWHSCWYSDEMMSDVDVFRPGVLNVVAAKSYGTLVVTVQRDAIWRLDWILAHMPHSKYSHGITGLVEMRYFTGTPIMLAIFWSGQQEVPERVLVGANTFNKWLRSAASKGINFCYIDHLHNTTHDVPKRNDDPMVMIYDFPMSFRRDGELRCLNDGVQASQQVAQTLQPQRVLVDCLLFEIDVALSELLEQEVSVQSFDIAVLLWSPWHCLGERFQRFS</sequence>
<reference evidence="2" key="1">
    <citation type="journal article" date="2022" name="Int. J. Mol. Sci.">
        <title>Draft Genome of Tanacetum Coccineum: Genomic Comparison of Closely Related Tanacetum-Family Plants.</title>
        <authorList>
            <person name="Yamashiro T."/>
            <person name="Shiraishi A."/>
            <person name="Nakayama K."/>
            <person name="Satake H."/>
        </authorList>
    </citation>
    <scope>NUCLEOTIDE SEQUENCE</scope>
</reference>
<gene>
    <name evidence="2" type="ORF">Tco_0856449</name>
</gene>
<keyword evidence="3" id="KW-1185">Reference proteome</keyword>
<reference evidence="2" key="2">
    <citation type="submission" date="2022-01" db="EMBL/GenBank/DDBJ databases">
        <authorList>
            <person name="Yamashiro T."/>
            <person name="Shiraishi A."/>
            <person name="Satake H."/>
            <person name="Nakayama K."/>
        </authorList>
    </citation>
    <scope>NUCLEOTIDE SEQUENCE</scope>
</reference>
<dbReference type="EMBL" id="BQNB010012904">
    <property type="protein sequence ID" value="GJT09407.1"/>
    <property type="molecule type" value="Genomic_DNA"/>
</dbReference>
<feature type="compositionally biased region" description="Basic residues" evidence="1">
    <location>
        <begin position="609"/>
        <end position="619"/>
    </location>
</feature>
<protein>
    <submittedName>
        <fullName evidence="2">Uncharacterized protein</fullName>
    </submittedName>
</protein>
<evidence type="ECO:0000313" key="2">
    <source>
        <dbReference type="EMBL" id="GJT09407.1"/>
    </source>
</evidence>
<proteinExistence type="predicted"/>
<feature type="region of interest" description="Disordered" evidence="1">
    <location>
        <begin position="407"/>
        <end position="426"/>
    </location>
</feature>
<comment type="caution">
    <text evidence="2">The sequence shown here is derived from an EMBL/GenBank/DDBJ whole genome shotgun (WGS) entry which is preliminary data.</text>
</comment>
<feature type="region of interest" description="Disordered" evidence="1">
    <location>
        <begin position="605"/>
        <end position="633"/>
    </location>
</feature>
<accession>A0ABQ5B5H5</accession>
<organism evidence="2 3">
    <name type="scientific">Tanacetum coccineum</name>
    <dbReference type="NCBI Taxonomy" id="301880"/>
    <lineage>
        <taxon>Eukaryota</taxon>
        <taxon>Viridiplantae</taxon>
        <taxon>Streptophyta</taxon>
        <taxon>Embryophyta</taxon>
        <taxon>Tracheophyta</taxon>
        <taxon>Spermatophyta</taxon>
        <taxon>Magnoliopsida</taxon>
        <taxon>eudicotyledons</taxon>
        <taxon>Gunneridae</taxon>
        <taxon>Pentapetalae</taxon>
        <taxon>asterids</taxon>
        <taxon>campanulids</taxon>
        <taxon>Asterales</taxon>
        <taxon>Asteraceae</taxon>
        <taxon>Asteroideae</taxon>
        <taxon>Anthemideae</taxon>
        <taxon>Anthemidinae</taxon>
        <taxon>Tanacetum</taxon>
    </lineage>
</organism>
<feature type="compositionally biased region" description="Acidic residues" evidence="1">
    <location>
        <begin position="416"/>
        <end position="426"/>
    </location>
</feature>
<dbReference type="Proteomes" id="UP001151760">
    <property type="component" value="Unassembled WGS sequence"/>
</dbReference>
<evidence type="ECO:0000313" key="3">
    <source>
        <dbReference type="Proteomes" id="UP001151760"/>
    </source>
</evidence>